<dbReference type="VEuPathDB" id="FungiDB:EMCG_00950"/>
<evidence type="ECO:0000256" key="1">
    <source>
        <dbReference type="SAM" id="MobiDB-lite"/>
    </source>
</evidence>
<proteinExistence type="predicted"/>
<feature type="region of interest" description="Disordered" evidence="1">
    <location>
        <begin position="117"/>
        <end position="172"/>
    </location>
</feature>
<feature type="compositionally biased region" description="Basic and acidic residues" evidence="1">
    <location>
        <begin position="340"/>
        <end position="352"/>
    </location>
</feature>
<organism evidence="2 3">
    <name type="scientific">[Emmonsia] crescens</name>
    <dbReference type="NCBI Taxonomy" id="73230"/>
    <lineage>
        <taxon>Eukaryota</taxon>
        <taxon>Fungi</taxon>
        <taxon>Dikarya</taxon>
        <taxon>Ascomycota</taxon>
        <taxon>Pezizomycotina</taxon>
        <taxon>Eurotiomycetes</taxon>
        <taxon>Eurotiomycetidae</taxon>
        <taxon>Onygenales</taxon>
        <taxon>Ajellomycetaceae</taxon>
        <taxon>Emergomyces</taxon>
    </lineage>
</organism>
<sequence>MMSGSQVKEPVSSPAQKEQPAQAALLERVCRLEEQHRHDRRLWEEQLKEERRARREDARVLREAMHSFYKFMEREVPQKFAAVDDKTDSLLDHVSRLEERIGIIDDSTIALETRVSDLESDDADSDDDVHENHDDEIESEDMDEEKPIEKDERNPKRAGRKWPTTHKADMEQRASSLKLNGVSQAEDACHCDTSMAPPKRPVASPSHSGTSVSKSPQISHCNSATDAAFPVDLIEAHAPNTGAHTYVHKLTSPPCDFVTSLISQPETPPYTTILNATTIHTVAVPLIKPPRPRSNSAMKDMDQKYSACQQQVSKAYPSPEENVIGPYCELPNPPSRKRKLDAEGRYDPETRQRSIFISMPPPLSLSGPDLKV</sequence>
<feature type="region of interest" description="Disordered" evidence="1">
    <location>
        <begin position="191"/>
        <end position="219"/>
    </location>
</feature>
<protein>
    <submittedName>
        <fullName evidence="2">Uncharacterized protein</fullName>
    </submittedName>
</protein>
<dbReference type="Proteomes" id="UP000034164">
    <property type="component" value="Unassembled WGS sequence"/>
</dbReference>
<accession>A0A0G2HNE7</accession>
<dbReference type="OrthoDB" id="4187949at2759"/>
<reference evidence="3" key="1">
    <citation type="journal article" date="2015" name="PLoS Genet.">
        <title>The dynamic genome and transcriptome of the human fungal pathogen Blastomyces and close relative Emmonsia.</title>
        <authorList>
            <person name="Munoz J.F."/>
            <person name="Gauthier G.M."/>
            <person name="Desjardins C.A."/>
            <person name="Gallo J.E."/>
            <person name="Holder J."/>
            <person name="Sullivan T.D."/>
            <person name="Marty A.J."/>
            <person name="Carmen J.C."/>
            <person name="Chen Z."/>
            <person name="Ding L."/>
            <person name="Gujja S."/>
            <person name="Magrini V."/>
            <person name="Misas E."/>
            <person name="Mitreva M."/>
            <person name="Priest M."/>
            <person name="Saif S."/>
            <person name="Whiston E.A."/>
            <person name="Young S."/>
            <person name="Zeng Q."/>
            <person name="Goldman W.E."/>
            <person name="Mardis E.R."/>
            <person name="Taylor J.W."/>
            <person name="McEwen J.G."/>
            <person name="Clay O.K."/>
            <person name="Klein B.S."/>
            <person name="Cuomo C.A."/>
        </authorList>
    </citation>
    <scope>NUCLEOTIDE SEQUENCE [LARGE SCALE GENOMIC DNA]</scope>
    <source>
        <strain evidence="3">UAMH 3008</strain>
    </source>
</reference>
<dbReference type="EMBL" id="LCZI01001713">
    <property type="protein sequence ID" value="KKZ58459.1"/>
    <property type="molecule type" value="Genomic_DNA"/>
</dbReference>
<feature type="compositionally biased region" description="Basic and acidic residues" evidence="1">
    <location>
        <begin position="145"/>
        <end position="155"/>
    </location>
</feature>
<gene>
    <name evidence="2" type="ORF">EMCG_00950</name>
</gene>
<dbReference type="AlphaFoldDB" id="A0A0G2HNE7"/>
<name>A0A0G2HNE7_9EURO</name>
<feature type="compositionally biased region" description="Polar residues" evidence="1">
    <location>
        <begin position="205"/>
        <end position="219"/>
    </location>
</feature>
<evidence type="ECO:0000313" key="3">
    <source>
        <dbReference type="Proteomes" id="UP000034164"/>
    </source>
</evidence>
<feature type="region of interest" description="Disordered" evidence="1">
    <location>
        <begin position="1"/>
        <end position="23"/>
    </location>
</feature>
<evidence type="ECO:0000313" key="2">
    <source>
        <dbReference type="EMBL" id="KKZ58459.1"/>
    </source>
</evidence>
<comment type="caution">
    <text evidence="2">The sequence shown here is derived from an EMBL/GenBank/DDBJ whole genome shotgun (WGS) entry which is preliminary data.</text>
</comment>
<feature type="compositionally biased region" description="Acidic residues" evidence="1">
    <location>
        <begin position="118"/>
        <end position="144"/>
    </location>
</feature>
<feature type="region of interest" description="Disordered" evidence="1">
    <location>
        <begin position="308"/>
        <end position="372"/>
    </location>
</feature>